<comment type="caution">
    <text evidence="5">The sequence shown here is derived from an EMBL/GenBank/DDBJ whole genome shotgun (WGS) entry which is preliminary data.</text>
</comment>
<keyword evidence="1 5" id="KW-0808">Transferase</keyword>
<dbReference type="AlphaFoldDB" id="A0A021VQ98"/>
<keyword evidence="2" id="KW-0012">Acyltransferase</keyword>
<evidence type="ECO:0000256" key="3">
    <source>
        <dbReference type="SAM" id="MobiDB-lite"/>
    </source>
</evidence>
<dbReference type="OrthoDB" id="5192872at2"/>
<feature type="region of interest" description="Disordered" evidence="3">
    <location>
        <begin position="176"/>
        <end position="217"/>
    </location>
</feature>
<evidence type="ECO:0000313" key="5">
    <source>
        <dbReference type="EMBL" id="EYR63288.1"/>
    </source>
</evidence>
<dbReference type="CDD" id="cd04301">
    <property type="entry name" value="NAT_SF"/>
    <property type="match status" value="1"/>
</dbReference>
<dbReference type="InterPro" id="IPR000182">
    <property type="entry name" value="GNAT_dom"/>
</dbReference>
<evidence type="ECO:0000259" key="4">
    <source>
        <dbReference type="PROSITE" id="PS51186"/>
    </source>
</evidence>
<dbReference type="PROSITE" id="PS51186">
    <property type="entry name" value="GNAT"/>
    <property type="match status" value="1"/>
</dbReference>
<protein>
    <submittedName>
        <fullName evidence="5">GCN5 family acetyltransferase</fullName>
    </submittedName>
</protein>
<dbReference type="SUPFAM" id="SSF55729">
    <property type="entry name" value="Acyl-CoA N-acyltransferases (Nat)"/>
    <property type="match status" value="1"/>
</dbReference>
<evidence type="ECO:0000256" key="1">
    <source>
        <dbReference type="ARBA" id="ARBA00022679"/>
    </source>
</evidence>
<evidence type="ECO:0000313" key="6">
    <source>
        <dbReference type="Proteomes" id="UP000019753"/>
    </source>
</evidence>
<name>A0A021VQ98_9CELL</name>
<organism evidence="5 6">
    <name type="scientific">Actinotalea ferrariae CF5-4</name>
    <dbReference type="NCBI Taxonomy" id="948458"/>
    <lineage>
        <taxon>Bacteria</taxon>
        <taxon>Bacillati</taxon>
        <taxon>Actinomycetota</taxon>
        <taxon>Actinomycetes</taxon>
        <taxon>Micrococcales</taxon>
        <taxon>Cellulomonadaceae</taxon>
        <taxon>Actinotalea</taxon>
    </lineage>
</organism>
<proteinExistence type="predicted"/>
<dbReference type="GO" id="GO:0016747">
    <property type="term" value="F:acyltransferase activity, transferring groups other than amino-acyl groups"/>
    <property type="evidence" value="ECO:0007669"/>
    <property type="project" value="InterPro"/>
</dbReference>
<accession>A0A021VQ98</accession>
<reference evidence="5 6" key="1">
    <citation type="submission" date="2014-01" db="EMBL/GenBank/DDBJ databases">
        <title>Actinotalea ferrariae CF5-4.</title>
        <authorList>
            <person name="Chen F."/>
            <person name="Li Y."/>
            <person name="Wang G."/>
        </authorList>
    </citation>
    <scope>NUCLEOTIDE SEQUENCE [LARGE SCALE GENOMIC DNA]</scope>
    <source>
        <strain evidence="5 6">CF5-4</strain>
    </source>
</reference>
<feature type="compositionally biased region" description="Basic and acidic residues" evidence="3">
    <location>
        <begin position="176"/>
        <end position="191"/>
    </location>
</feature>
<gene>
    <name evidence="5" type="ORF">N866_01555</name>
</gene>
<evidence type="ECO:0000256" key="2">
    <source>
        <dbReference type="ARBA" id="ARBA00023315"/>
    </source>
</evidence>
<dbReference type="EMBL" id="AXCW01000107">
    <property type="protein sequence ID" value="EYR63288.1"/>
    <property type="molecule type" value="Genomic_DNA"/>
</dbReference>
<dbReference type="InterPro" id="IPR016181">
    <property type="entry name" value="Acyl_CoA_acyltransferase"/>
</dbReference>
<keyword evidence="6" id="KW-1185">Reference proteome</keyword>
<feature type="domain" description="N-acetyltransferase" evidence="4">
    <location>
        <begin position="5"/>
        <end position="164"/>
    </location>
</feature>
<dbReference type="Proteomes" id="UP000019753">
    <property type="component" value="Unassembled WGS sequence"/>
</dbReference>
<dbReference type="Gene3D" id="3.40.630.30">
    <property type="match status" value="1"/>
</dbReference>
<sequence>MRPGVEVRQVEPADVDGVLALVLAARAESSVGSQVCTSEREQLQQQLGALTAVPGGTVLVAVSGDEVVGLLLGRVLEPTLFTDRSSFTVDAVYVASGHRRRGVGHALMLGATEVALAASAEQVYVTPLPGARGMQRFFVQLGFAPAAAFRAAATAALHRRLTLDAPVARRSPRRIEDLIARRRETRRRGDDGPQDVSPKAEHAAPVRGGTSDQAAQP</sequence>
<dbReference type="PANTHER" id="PTHR43877">
    <property type="entry name" value="AMINOALKYLPHOSPHONATE N-ACETYLTRANSFERASE-RELATED-RELATED"/>
    <property type="match status" value="1"/>
</dbReference>
<dbReference type="Pfam" id="PF00583">
    <property type="entry name" value="Acetyltransf_1"/>
    <property type="match status" value="1"/>
</dbReference>
<dbReference type="InterPro" id="IPR050832">
    <property type="entry name" value="Bact_Acetyltransf"/>
</dbReference>